<dbReference type="EMBL" id="DS239429">
    <property type="protein sequence ID" value="EDP29928.1"/>
    <property type="molecule type" value="Genomic_DNA"/>
</dbReference>
<sequence length="101" mass="11127">MQHGSASVSKYSKDLQCRSLHRLKRERPSDAPQVSKGVPSYEVTRVVATVSSSTVSDSKRPRLHSFSKTQSEKLGLKLSGRISHVVLEECLKCTENGDKLG</sequence>
<evidence type="ECO:0000313" key="1">
    <source>
        <dbReference type="EMBL" id="EDP29928.1"/>
    </source>
</evidence>
<dbReference type="HOGENOM" id="CLU_300386_0_0_1"/>
<accession>A8QBX2</accession>
<reference evidence="1" key="1">
    <citation type="journal article" date="2007" name="Science">
        <title>Draft genome of the filarial nematode parasite Brugia malayi.</title>
        <authorList>
            <person name="Ghedin E."/>
            <person name="Wang S."/>
            <person name="Spiro D."/>
            <person name="Caler E."/>
            <person name="Zhao Q."/>
            <person name="Crabtree J."/>
            <person name="Allen J.E."/>
            <person name="Delcher A.L."/>
            <person name="Guiliano D.B."/>
            <person name="Miranda-Saavedra D."/>
            <person name="Angiuoli S.V."/>
            <person name="Creasy T."/>
            <person name="Amedeo P."/>
            <person name="Haas B."/>
            <person name="El-Sayed N.M."/>
            <person name="Wortman J.R."/>
            <person name="Feldblyum T."/>
            <person name="Tallon L."/>
            <person name="Schatz M."/>
            <person name="Shumway M."/>
            <person name="Koo H."/>
            <person name="Salzberg S.L."/>
            <person name="Schobel S."/>
            <person name="Pertea M."/>
            <person name="Pop M."/>
            <person name="White O."/>
            <person name="Barton G.J."/>
            <person name="Carlow C.K."/>
            <person name="Crawford M.J."/>
            <person name="Daub J."/>
            <person name="Dimmic M.W."/>
            <person name="Estes C.F."/>
            <person name="Foster J.M."/>
            <person name="Ganatra M."/>
            <person name="Gregory W.F."/>
            <person name="Johnson N.M."/>
            <person name="Jin J."/>
            <person name="Komuniecki R."/>
            <person name="Korf I."/>
            <person name="Kumar S."/>
            <person name="Laney S."/>
            <person name="Li B.W."/>
            <person name="Li W."/>
            <person name="Lindblom T.H."/>
            <person name="Lustigman S."/>
            <person name="Ma D."/>
            <person name="Maina C.V."/>
            <person name="Martin D.M."/>
            <person name="McCarter J.P."/>
            <person name="McReynolds L."/>
            <person name="Mitreva M."/>
            <person name="Nutman T.B."/>
            <person name="Parkinson J."/>
            <person name="Peregrin-Alvarez J.M."/>
            <person name="Poole C."/>
            <person name="Ren Q."/>
            <person name="Saunders L."/>
            <person name="Sluder A.E."/>
            <person name="Smith K."/>
            <person name="Stanke M."/>
            <person name="Unnasch T.R."/>
            <person name="Ware J."/>
            <person name="Wei A.D."/>
            <person name="Weil G."/>
            <person name="Williams D.J."/>
            <person name="Zhang Y."/>
            <person name="Williams S.A."/>
            <person name="Fraser-Liggett C."/>
            <person name="Slatko B."/>
            <person name="Blaxter M.L."/>
            <person name="Scott A.L."/>
        </authorList>
    </citation>
    <scope>NUCLEOTIDE SEQUENCE [LARGE SCALE GENOMIC DNA]</scope>
</reference>
<organism evidence="1">
    <name type="scientific">Brugia malayi</name>
    <name type="common">Filarial nematode worm</name>
    <dbReference type="NCBI Taxonomy" id="6279"/>
    <lineage>
        <taxon>Eukaryota</taxon>
        <taxon>Metazoa</taxon>
        <taxon>Ecdysozoa</taxon>
        <taxon>Nematoda</taxon>
        <taxon>Chromadorea</taxon>
        <taxon>Rhabditida</taxon>
        <taxon>Spirurina</taxon>
        <taxon>Spiruromorpha</taxon>
        <taxon>Filarioidea</taxon>
        <taxon>Onchocercidae</taxon>
        <taxon>Brugia</taxon>
    </lineage>
</organism>
<gene>
    <name evidence="1" type="ORF">Bm1_48920</name>
</gene>
<name>A8QBX2_BRUMA</name>
<dbReference type="AlphaFoldDB" id="A8QBX2"/>
<proteinExistence type="predicted"/>
<protein>
    <submittedName>
        <fullName evidence="1">Uncharacterized protein</fullName>
    </submittedName>
</protein>